<dbReference type="Pfam" id="PF04116">
    <property type="entry name" value="FA_hydroxylase"/>
    <property type="match status" value="1"/>
</dbReference>
<feature type="domain" description="Fatty acid hydroxylase" evidence="2">
    <location>
        <begin position="14"/>
        <end position="149"/>
    </location>
</feature>
<proteinExistence type="predicted"/>
<dbReference type="EMBL" id="JADEXQ010000019">
    <property type="protein sequence ID" value="MBE9029632.1"/>
    <property type="molecule type" value="Genomic_DNA"/>
</dbReference>
<dbReference type="AlphaFoldDB" id="A0A928VNG3"/>
<keyword evidence="4" id="KW-1185">Reference proteome</keyword>
<evidence type="ECO:0000313" key="4">
    <source>
        <dbReference type="Proteomes" id="UP000625316"/>
    </source>
</evidence>
<evidence type="ECO:0000256" key="1">
    <source>
        <dbReference type="SAM" id="Phobius"/>
    </source>
</evidence>
<protein>
    <submittedName>
        <fullName evidence="3">Sterol desaturase</fullName>
    </submittedName>
</protein>
<organism evidence="3 4">
    <name type="scientific">Romeriopsis navalis LEGE 11480</name>
    <dbReference type="NCBI Taxonomy" id="2777977"/>
    <lineage>
        <taxon>Bacteria</taxon>
        <taxon>Bacillati</taxon>
        <taxon>Cyanobacteriota</taxon>
        <taxon>Cyanophyceae</taxon>
        <taxon>Leptolyngbyales</taxon>
        <taxon>Leptolyngbyaceae</taxon>
        <taxon>Romeriopsis</taxon>
        <taxon>Romeriopsis navalis</taxon>
    </lineage>
</organism>
<dbReference type="Proteomes" id="UP000625316">
    <property type="component" value="Unassembled WGS sequence"/>
</dbReference>
<comment type="caution">
    <text evidence="3">The sequence shown here is derived from an EMBL/GenBank/DDBJ whole genome shotgun (WGS) entry which is preliminary data.</text>
</comment>
<keyword evidence="1" id="KW-0812">Transmembrane</keyword>
<dbReference type="GO" id="GO:0005506">
    <property type="term" value="F:iron ion binding"/>
    <property type="evidence" value="ECO:0007669"/>
    <property type="project" value="InterPro"/>
</dbReference>
<sequence length="171" mass="20026">MTLSVFNTIGASLLLLLLGDFISTFLYHVPEHVFGKFHSVVHHGKNRNFLHYAVLSRNPLVLLDGFLGALPYFIFIPWLWQLSPVGTIIGLALGEFHVVWRHVTATGHITPQWIQTFCDACYITTPERHWQHHKNANIAFGDIFNFYDAPARRWLHWLRHIKRRYRRLAMN</sequence>
<feature type="transmembrane region" description="Helical" evidence="1">
    <location>
        <begin position="6"/>
        <end position="27"/>
    </location>
</feature>
<dbReference type="GO" id="GO:0016491">
    <property type="term" value="F:oxidoreductase activity"/>
    <property type="evidence" value="ECO:0007669"/>
    <property type="project" value="InterPro"/>
</dbReference>
<evidence type="ECO:0000313" key="3">
    <source>
        <dbReference type="EMBL" id="MBE9029632.1"/>
    </source>
</evidence>
<keyword evidence="1" id="KW-1133">Transmembrane helix</keyword>
<name>A0A928VNG3_9CYAN</name>
<gene>
    <name evidence="3" type="ORF">IQ266_07805</name>
</gene>
<keyword evidence="1" id="KW-0472">Membrane</keyword>
<evidence type="ECO:0000259" key="2">
    <source>
        <dbReference type="Pfam" id="PF04116"/>
    </source>
</evidence>
<accession>A0A928VNG3</accession>
<dbReference type="InterPro" id="IPR006694">
    <property type="entry name" value="Fatty_acid_hydroxylase"/>
</dbReference>
<reference evidence="3" key="1">
    <citation type="submission" date="2020-10" db="EMBL/GenBank/DDBJ databases">
        <authorList>
            <person name="Castelo-Branco R."/>
            <person name="Eusebio N."/>
            <person name="Adriana R."/>
            <person name="Vieira A."/>
            <person name="Brugerolle De Fraissinette N."/>
            <person name="Rezende De Castro R."/>
            <person name="Schneider M.P."/>
            <person name="Vasconcelos V."/>
            <person name="Leao P.N."/>
        </authorList>
    </citation>
    <scope>NUCLEOTIDE SEQUENCE</scope>
    <source>
        <strain evidence="3">LEGE 11480</strain>
    </source>
</reference>
<dbReference type="GO" id="GO:0008610">
    <property type="term" value="P:lipid biosynthetic process"/>
    <property type="evidence" value="ECO:0007669"/>
    <property type="project" value="InterPro"/>
</dbReference>